<sequence>MVASAGSVASVATLRVTTRGLLRELWIASYLPAAPKHCYGGWKRGQFGSTGHSFAVFPGPCLCKVPLFRCANSPSVGCSGWPHLSSGDGHWHSEDLHHEVMAAQHLPVSDRQLCDVTGHYMMMLCCPVTSKIVVGSTKKEIPVFMANMEEPCLLEVNFLV</sequence>
<proteinExistence type="predicted"/>
<organism evidence="1 2">
    <name type="scientific">Portunus trituberculatus</name>
    <name type="common">Swimming crab</name>
    <name type="synonym">Neptunus trituberculatus</name>
    <dbReference type="NCBI Taxonomy" id="210409"/>
    <lineage>
        <taxon>Eukaryota</taxon>
        <taxon>Metazoa</taxon>
        <taxon>Ecdysozoa</taxon>
        <taxon>Arthropoda</taxon>
        <taxon>Crustacea</taxon>
        <taxon>Multicrustacea</taxon>
        <taxon>Malacostraca</taxon>
        <taxon>Eumalacostraca</taxon>
        <taxon>Eucarida</taxon>
        <taxon>Decapoda</taxon>
        <taxon>Pleocyemata</taxon>
        <taxon>Brachyura</taxon>
        <taxon>Eubrachyura</taxon>
        <taxon>Portunoidea</taxon>
        <taxon>Portunidae</taxon>
        <taxon>Portuninae</taxon>
        <taxon>Portunus</taxon>
    </lineage>
</organism>
<evidence type="ECO:0000313" key="2">
    <source>
        <dbReference type="Proteomes" id="UP000324222"/>
    </source>
</evidence>
<protein>
    <submittedName>
        <fullName evidence="1">Uncharacterized protein</fullName>
    </submittedName>
</protein>
<name>A0A5B7GMD6_PORTR</name>
<keyword evidence="2" id="KW-1185">Reference proteome</keyword>
<evidence type="ECO:0000313" key="1">
    <source>
        <dbReference type="EMBL" id="MPC58653.1"/>
    </source>
</evidence>
<reference evidence="1 2" key="1">
    <citation type="submission" date="2019-05" db="EMBL/GenBank/DDBJ databases">
        <title>Another draft genome of Portunus trituberculatus and its Hox gene families provides insights of decapod evolution.</title>
        <authorList>
            <person name="Jeong J.-H."/>
            <person name="Song I."/>
            <person name="Kim S."/>
            <person name="Choi T."/>
            <person name="Kim D."/>
            <person name="Ryu S."/>
            <person name="Kim W."/>
        </authorList>
    </citation>
    <scope>NUCLEOTIDE SEQUENCE [LARGE SCALE GENOMIC DNA]</scope>
    <source>
        <tissue evidence="1">Muscle</tissue>
    </source>
</reference>
<gene>
    <name evidence="1" type="ORF">E2C01_052660</name>
</gene>
<dbReference type="EMBL" id="VSRR010015877">
    <property type="protein sequence ID" value="MPC58653.1"/>
    <property type="molecule type" value="Genomic_DNA"/>
</dbReference>
<accession>A0A5B7GMD6</accession>
<dbReference type="Proteomes" id="UP000324222">
    <property type="component" value="Unassembled WGS sequence"/>
</dbReference>
<dbReference type="AlphaFoldDB" id="A0A5B7GMD6"/>
<comment type="caution">
    <text evidence="1">The sequence shown here is derived from an EMBL/GenBank/DDBJ whole genome shotgun (WGS) entry which is preliminary data.</text>
</comment>